<evidence type="ECO:0000256" key="2">
    <source>
        <dbReference type="SAM" id="SignalP"/>
    </source>
</evidence>
<evidence type="ECO:0000313" key="5">
    <source>
        <dbReference type="Proteomes" id="UP001151518"/>
    </source>
</evidence>
<dbReference type="Pfam" id="PF09362">
    <property type="entry name" value="DUF1996"/>
    <property type="match status" value="1"/>
</dbReference>
<keyword evidence="2" id="KW-0732">Signal</keyword>
<feature type="domain" description="WSC" evidence="3">
    <location>
        <begin position="369"/>
        <end position="471"/>
    </location>
</feature>
<name>A0A9W8G360_9FUNG</name>
<protein>
    <recommendedName>
        <fullName evidence="3">WSC domain-containing protein</fullName>
    </recommendedName>
</protein>
<dbReference type="AlphaFoldDB" id="A0A9W8G360"/>
<reference evidence="4" key="1">
    <citation type="submission" date="2022-07" db="EMBL/GenBank/DDBJ databases">
        <title>Phylogenomic reconstructions and comparative analyses of Kickxellomycotina fungi.</title>
        <authorList>
            <person name="Reynolds N.K."/>
            <person name="Stajich J.E."/>
            <person name="Barry K."/>
            <person name="Grigoriev I.V."/>
            <person name="Crous P."/>
            <person name="Smith M.E."/>
        </authorList>
    </citation>
    <scope>NUCLEOTIDE SEQUENCE</scope>
    <source>
        <strain evidence="4">NRRL 3115</strain>
    </source>
</reference>
<evidence type="ECO:0000313" key="4">
    <source>
        <dbReference type="EMBL" id="KAJ2672386.1"/>
    </source>
</evidence>
<dbReference type="PROSITE" id="PS51212">
    <property type="entry name" value="WSC"/>
    <property type="match status" value="1"/>
</dbReference>
<dbReference type="PANTHER" id="PTHR43662:SF3">
    <property type="entry name" value="DOMAIN PROTEIN, PUTATIVE (AFU_ORTHOLOGUE AFUA_6G11970)-RELATED"/>
    <property type="match status" value="1"/>
</dbReference>
<organism evidence="4 5">
    <name type="scientific">Coemansia spiralis</name>
    <dbReference type="NCBI Taxonomy" id="417178"/>
    <lineage>
        <taxon>Eukaryota</taxon>
        <taxon>Fungi</taxon>
        <taxon>Fungi incertae sedis</taxon>
        <taxon>Zoopagomycota</taxon>
        <taxon>Kickxellomycotina</taxon>
        <taxon>Kickxellomycetes</taxon>
        <taxon>Kickxellales</taxon>
        <taxon>Kickxellaceae</taxon>
        <taxon>Coemansia</taxon>
    </lineage>
</organism>
<feature type="region of interest" description="Disordered" evidence="1">
    <location>
        <begin position="575"/>
        <end position="596"/>
    </location>
</feature>
<dbReference type="Pfam" id="PF01822">
    <property type="entry name" value="WSC"/>
    <property type="match status" value="1"/>
</dbReference>
<accession>A0A9W8G360</accession>
<evidence type="ECO:0000259" key="3">
    <source>
        <dbReference type="PROSITE" id="PS51212"/>
    </source>
</evidence>
<dbReference type="PANTHER" id="PTHR43662">
    <property type="match status" value="1"/>
</dbReference>
<dbReference type="Proteomes" id="UP001151518">
    <property type="component" value="Unassembled WGS sequence"/>
</dbReference>
<dbReference type="InterPro" id="IPR018535">
    <property type="entry name" value="DUF1996"/>
</dbReference>
<dbReference type="EMBL" id="JANBTW010000084">
    <property type="protein sequence ID" value="KAJ2672386.1"/>
    <property type="molecule type" value="Genomic_DNA"/>
</dbReference>
<dbReference type="OrthoDB" id="74764at2759"/>
<evidence type="ECO:0000256" key="1">
    <source>
        <dbReference type="SAM" id="MobiDB-lite"/>
    </source>
</evidence>
<feature type="chain" id="PRO_5040883157" description="WSC domain-containing protein" evidence="2">
    <location>
        <begin position="21"/>
        <end position="596"/>
    </location>
</feature>
<feature type="compositionally biased region" description="Low complexity" evidence="1">
    <location>
        <begin position="575"/>
        <end position="590"/>
    </location>
</feature>
<gene>
    <name evidence="4" type="ORF">GGI25_005148</name>
</gene>
<feature type="signal peptide" evidence="2">
    <location>
        <begin position="1"/>
        <end position="20"/>
    </location>
</feature>
<sequence length="596" mass="62018">MHSLSIFAAATAALFGTTQAFIRFGCGNYLVEDRVDPIVDPGTVSGHVHKIVGGSGFSWKMDYADARASTCSSCPIKQDLSNYWTPKLYFQNKNGTFVNVPTVGDSAADMNGGMTVYYLQRGPNPANLTAFPEGFRMLAGNPNKRTYDGDFASQAVSFACLGTSNAETNGFPNYNCPGGLRAQIFFPSCWDGVNLDSSDHRSHMAYPATGAYNSGTCPGSHPVQTVSIFYEILYDTNSFANEWWGSSQPFVLSNGDKTGYSFHGDFVNGWDVPTLQKVIDTCQDPNAQGALDKCAVIADSLYTSNEMNSCRLTPQINEQIRGTLKALPGCNPVTSTAAELAAAKANPVCTDTSGIYNPVTTFTDYTSSGWSFLGCATDDGSSRTLTGASTVYTAGAGASMTIEMCASFCETSNFQYFGVEYGSQCFCGNSVAADRIPNTSSNVIGNCRMPCNGNSAEFCGGALALDLYKRCEAGQKCVNAAGYSSGNPATVSPDPGASSTSGASTLIVSSAAATPTLAVSKGMSEAVSGSVSSIASDSEEAASSVSSAVSSSYMTNSASASNSITATAPTTTAEVYSSAPSSQATATASQGVGKCH</sequence>
<dbReference type="InterPro" id="IPR002889">
    <property type="entry name" value="WSC_carb-bd"/>
</dbReference>
<dbReference type="SMART" id="SM00321">
    <property type="entry name" value="WSC"/>
    <property type="match status" value="1"/>
</dbReference>
<proteinExistence type="predicted"/>
<comment type="caution">
    <text evidence="4">The sequence shown here is derived from an EMBL/GenBank/DDBJ whole genome shotgun (WGS) entry which is preliminary data.</text>
</comment>